<accession>A0A381WQS4</accession>
<reference evidence="1" key="1">
    <citation type="submission" date="2018-05" db="EMBL/GenBank/DDBJ databases">
        <authorList>
            <person name="Lanie J.A."/>
            <person name="Ng W.-L."/>
            <person name="Kazmierczak K.M."/>
            <person name="Andrzejewski T.M."/>
            <person name="Davidsen T.M."/>
            <person name="Wayne K.J."/>
            <person name="Tettelin H."/>
            <person name="Glass J.I."/>
            <person name="Rusch D."/>
            <person name="Podicherti R."/>
            <person name="Tsui H.-C.T."/>
            <person name="Winkler M.E."/>
        </authorList>
    </citation>
    <scope>NUCLEOTIDE SEQUENCE</scope>
</reference>
<protein>
    <submittedName>
        <fullName evidence="1">Uncharacterized protein</fullName>
    </submittedName>
</protein>
<sequence length="34" mass="3928">MTQHIRTNYEQLPILPIDNVSGIVYSTDQLSRPQ</sequence>
<organism evidence="1">
    <name type="scientific">marine metagenome</name>
    <dbReference type="NCBI Taxonomy" id="408172"/>
    <lineage>
        <taxon>unclassified sequences</taxon>
        <taxon>metagenomes</taxon>
        <taxon>ecological metagenomes</taxon>
    </lineage>
</organism>
<feature type="non-terminal residue" evidence="1">
    <location>
        <position position="34"/>
    </location>
</feature>
<gene>
    <name evidence="1" type="ORF">METZ01_LOCUS107495</name>
</gene>
<name>A0A381WQS4_9ZZZZ</name>
<dbReference type="AlphaFoldDB" id="A0A381WQS4"/>
<evidence type="ECO:0000313" key="1">
    <source>
        <dbReference type="EMBL" id="SVA54641.1"/>
    </source>
</evidence>
<proteinExistence type="predicted"/>
<dbReference type="EMBL" id="UINC01012521">
    <property type="protein sequence ID" value="SVA54641.1"/>
    <property type="molecule type" value="Genomic_DNA"/>
</dbReference>